<dbReference type="EMBL" id="VIEB01000125">
    <property type="protein sequence ID" value="TQE05327.1"/>
    <property type="molecule type" value="Genomic_DNA"/>
</dbReference>
<accession>A0A540N2N8</accession>
<protein>
    <submittedName>
        <fullName evidence="1">Uncharacterized protein</fullName>
    </submittedName>
</protein>
<comment type="caution">
    <text evidence="1">The sequence shown here is derived from an EMBL/GenBank/DDBJ whole genome shotgun (WGS) entry which is preliminary data.</text>
</comment>
<sequence>MVATEVVLGAILEFPNVAGAIEASLHSDVVALPIAPFHCIRIHRRESINPITMPQSLPVLPIVSAVHEVIIDPTAIALPIVKFNLIEIPIAVEFDPFP</sequence>
<dbReference type="Proteomes" id="UP000315295">
    <property type="component" value="Unassembled WGS sequence"/>
</dbReference>
<evidence type="ECO:0000313" key="1">
    <source>
        <dbReference type="EMBL" id="TQE05327.1"/>
    </source>
</evidence>
<name>A0A540N2N8_MALBA</name>
<organism evidence="1 2">
    <name type="scientific">Malus baccata</name>
    <name type="common">Siberian crab apple</name>
    <name type="synonym">Pyrus baccata</name>
    <dbReference type="NCBI Taxonomy" id="106549"/>
    <lineage>
        <taxon>Eukaryota</taxon>
        <taxon>Viridiplantae</taxon>
        <taxon>Streptophyta</taxon>
        <taxon>Embryophyta</taxon>
        <taxon>Tracheophyta</taxon>
        <taxon>Spermatophyta</taxon>
        <taxon>Magnoliopsida</taxon>
        <taxon>eudicotyledons</taxon>
        <taxon>Gunneridae</taxon>
        <taxon>Pentapetalae</taxon>
        <taxon>rosids</taxon>
        <taxon>fabids</taxon>
        <taxon>Rosales</taxon>
        <taxon>Rosaceae</taxon>
        <taxon>Amygdaloideae</taxon>
        <taxon>Maleae</taxon>
        <taxon>Malus</taxon>
    </lineage>
</organism>
<evidence type="ECO:0000313" key="2">
    <source>
        <dbReference type="Proteomes" id="UP000315295"/>
    </source>
</evidence>
<keyword evidence="2" id="KW-1185">Reference proteome</keyword>
<proteinExistence type="predicted"/>
<reference evidence="1 2" key="1">
    <citation type="journal article" date="2019" name="G3 (Bethesda)">
        <title>Sequencing of a Wild Apple (Malus baccata) Genome Unravels the Differences Between Cultivated and Wild Apple Species Regarding Disease Resistance and Cold Tolerance.</title>
        <authorList>
            <person name="Chen X."/>
        </authorList>
    </citation>
    <scope>NUCLEOTIDE SEQUENCE [LARGE SCALE GENOMIC DNA]</scope>
    <source>
        <strain evidence="2">cv. Shandingzi</strain>
        <tissue evidence="1">Leaves</tissue>
    </source>
</reference>
<dbReference type="AlphaFoldDB" id="A0A540N2N8"/>
<gene>
    <name evidence="1" type="ORF">C1H46_009102</name>
</gene>